<comment type="caution">
    <text evidence="2">The sequence shown here is derived from an EMBL/GenBank/DDBJ whole genome shotgun (WGS) entry which is preliminary data.</text>
</comment>
<organism evidence="2 3">
    <name type="scientific">Caballeronia arvi</name>
    <dbReference type="NCBI Taxonomy" id="1777135"/>
    <lineage>
        <taxon>Bacteria</taxon>
        <taxon>Pseudomonadati</taxon>
        <taxon>Pseudomonadota</taxon>
        <taxon>Betaproteobacteria</taxon>
        <taxon>Burkholderiales</taxon>
        <taxon>Burkholderiaceae</taxon>
        <taxon>Caballeronia</taxon>
    </lineage>
</organism>
<reference evidence="2" key="1">
    <citation type="submission" date="2016-01" db="EMBL/GenBank/DDBJ databases">
        <authorList>
            <person name="Peeters C."/>
        </authorList>
    </citation>
    <scope>NUCLEOTIDE SEQUENCE [LARGE SCALE GENOMIC DNA]</scope>
    <source>
        <strain evidence="2">LMG 29317</strain>
    </source>
</reference>
<protein>
    <submittedName>
        <fullName evidence="2">Uncharacterized protein</fullName>
    </submittedName>
</protein>
<feature type="compositionally biased region" description="Basic and acidic residues" evidence="1">
    <location>
        <begin position="311"/>
        <end position="320"/>
    </location>
</feature>
<feature type="compositionally biased region" description="Low complexity" evidence="1">
    <location>
        <begin position="250"/>
        <end position="260"/>
    </location>
</feature>
<sequence>MDQREEWRSLYSVVCPRCESLSQADDLPCPYCGADRHGAVLTRADASLLEIDEAVRAMVRAASARVLDDSSDGSNGSGAAPQEVGTGSWLLSSRAPLLERNTLLAVMAVGLCGILGSYGWVRNALNDGVGGSKTEAVSAVGNVREPASPVAQLGSAKTTGIVDNKESIPLAQDHFLAMVRPMNRAAFMLHGVSPLPPCIVTALPASVFEARWCDATALTRSGVEARGVNAWAGTIVLRTAEKTLRDTTRASRPPESSRTTSTRHRTSYADPRVDNRAAHAKSAQQPARHVAGTTKTHAEMRMPQHAAPLRKKTEVSHVERPNGVPLLVEPATTSSGNRRSSATPDRFDGPLQAGNRGPTVRPSPINTGRGDAH</sequence>
<proteinExistence type="predicted"/>
<dbReference type="Proteomes" id="UP000055019">
    <property type="component" value="Unassembled WGS sequence"/>
</dbReference>
<accession>A0A158KNF4</accession>
<feature type="region of interest" description="Disordered" evidence="1">
    <location>
        <begin position="242"/>
        <end position="373"/>
    </location>
</feature>
<name>A0A158KNF4_9BURK</name>
<evidence type="ECO:0000256" key="1">
    <source>
        <dbReference type="SAM" id="MobiDB-lite"/>
    </source>
</evidence>
<feature type="compositionally biased region" description="Polar residues" evidence="1">
    <location>
        <begin position="331"/>
        <end position="343"/>
    </location>
</feature>
<evidence type="ECO:0000313" key="2">
    <source>
        <dbReference type="EMBL" id="SAL82279.1"/>
    </source>
</evidence>
<dbReference type="EMBL" id="FCOM02000041">
    <property type="protein sequence ID" value="SAL82279.1"/>
    <property type="molecule type" value="Genomic_DNA"/>
</dbReference>
<dbReference type="AlphaFoldDB" id="A0A158KNF4"/>
<evidence type="ECO:0000313" key="3">
    <source>
        <dbReference type="Proteomes" id="UP000055019"/>
    </source>
</evidence>
<keyword evidence="3" id="KW-1185">Reference proteome</keyword>
<gene>
    <name evidence="2" type="ORF">AWB74_06214</name>
</gene>